<keyword evidence="3" id="KW-1185">Reference proteome</keyword>
<evidence type="ECO:0000313" key="2">
    <source>
        <dbReference type="EMBL" id="KAH6869787.1"/>
    </source>
</evidence>
<feature type="region of interest" description="Disordered" evidence="1">
    <location>
        <begin position="133"/>
        <end position="165"/>
    </location>
</feature>
<protein>
    <submittedName>
        <fullName evidence="2">Uncharacterized protein</fullName>
    </submittedName>
</protein>
<evidence type="ECO:0000313" key="3">
    <source>
        <dbReference type="Proteomes" id="UP000777438"/>
    </source>
</evidence>
<dbReference type="Proteomes" id="UP000777438">
    <property type="component" value="Unassembled WGS sequence"/>
</dbReference>
<sequence length="165" mass="17640">MALNRARAEELVKIYTENAIKADPAAKEEAFQKAQEEAARSQCLGRSGSFALALDCTGTARLTNKCIGRHTSPGLQRRRLAGEAPVEFAPADMQICEPGPVGAGDVGVRPASEAGGDELDVRVDVDNEVVERHAGVGGRREEGEEWKARRERVENEDQGGGGSIL</sequence>
<accession>A0A9P9AJY5</accession>
<gene>
    <name evidence="2" type="ORF">B0T10DRAFT_467083</name>
</gene>
<feature type="region of interest" description="Disordered" evidence="1">
    <location>
        <begin position="95"/>
        <end position="120"/>
    </location>
</feature>
<evidence type="ECO:0000256" key="1">
    <source>
        <dbReference type="SAM" id="MobiDB-lite"/>
    </source>
</evidence>
<dbReference type="EMBL" id="JAGPYM010000066">
    <property type="protein sequence ID" value="KAH6869787.1"/>
    <property type="molecule type" value="Genomic_DNA"/>
</dbReference>
<name>A0A9P9AJY5_9HYPO</name>
<organism evidence="2 3">
    <name type="scientific">Thelonectria olida</name>
    <dbReference type="NCBI Taxonomy" id="1576542"/>
    <lineage>
        <taxon>Eukaryota</taxon>
        <taxon>Fungi</taxon>
        <taxon>Dikarya</taxon>
        <taxon>Ascomycota</taxon>
        <taxon>Pezizomycotina</taxon>
        <taxon>Sordariomycetes</taxon>
        <taxon>Hypocreomycetidae</taxon>
        <taxon>Hypocreales</taxon>
        <taxon>Nectriaceae</taxon>
        <taxon>Thelonectria</taxon>
    </lineage>
</organism>
<comment type="caution">
    <text evidence="2">The sequence shown here is derived from an EMBL/GenBank/DDBJ whole genome shotgun (WGS) entry which is preliminary data.</text>
</comment>
<dbReference type="AlphaFoldDB" id="A0A9P9AJY5"/>
<reference evidence="2 3" key="1">
    <citation type="journal article" date="2021" name="Nat. Commun.">
        <title>Genetic determinants of endophytism in the Arabidopsis root mycobiome.</title>
        <authorList>
            <person name="Mesny F."/>
            <person name="Miyauchi S."/>
            <person name="Thiergart T."/>
            <person name="Pickel B."/>
            <person name="Atanasova L."/>
            <person name="Karlsson M."/>
            <person name="Huettel B."/>
            <person name="Barry K.W."/>
            <person name="Haridas S."/>
            <person name="Chen C."/>
            <person name="Bauer D."/>
            <person name="Andreopoulos W."/>
            <person name="Pangilinan J."/>
            <person name="LaButti K."/>
            <person name="Riley R."/>
            <person name="Lipzen A."/>
            <person name="Clum A."/>
            <person name="Drula E."/>
            <person name="Henrissat B."/>
            <person name="Kohler A."/>
            <person name="Grigoriev I.V."/>
            <person name="Martin F.M."/>
            <person name="Hacquard S."/>
        </authorList>
    </citation>
    <scope>NUCLEOTIDE SEQUENCE [LARGE SCALE GENOMIC DNA]</scope>
    <source>
        <strain evidence="2 3">MPI-CAGE-CH-0241</strain>
    </source>
</reference>
<proteinExistence type="predicted"/>
<feature type="compositionally biased region" description="Basic and acidic residues" evidence="1">
    <location>
        <begin position="133"/>
        <end position="155"/>
    </location>
</feature>